<evidence type="ECO:0000313" key="1">
    <source>
        <dbReference type="EMBL" id="REC96661.1"/>
    </source>
</evidence>
<reference evidence="1 2" key="1">
    <citation type="submission" date="2018-07" db="EMBL/GenBank/DDBJ databases">
        <title>Genomic Encyclopedia of Type Strains, Phase IV (KMG-IV): sequencing the most valuable type-strain genomes for metagenomic binning, comparative biology and taxonomic classification.</title>
        <authorList>
            <person name="Goeker M."/>
        </authorList>
    </citation>
    <scope>NUCLEOTIDE SEQUENCE [LARGE SCALE GENOMIC DNA]</scope>
    <source>
        <strain evidence="1 2">DSM 14324</strain>
    </source>
</reference>
<accession>A0A3D9E0Y0</accession>
<protein>
    <submittedName>
        <fullName evidence="1">Uncharacterized protein</fullName>
    </submittedName>
</protein>
<comment type="caution">
    <text evidence="1">The sequence shown here is derived from an EMBL/GenBank/DDBJ whole genome shotgun (WGS) entry which is preliminary data.</text>
</comment>
<gene>
    <name evidence="1" type="ORF">C8D72_0018</name>
</gene>
<name>A0A3D9E0Y0_9GAMM</name>
<sequence>MLLEEAVKEYRDMLDGVVACPEIAPTWWVPAWMPKNRAWVLVRVAAAPPVEVSGICMLTWPNDIPRLFKTLDQCTQALAAIGQPRMEVTIIPKESES</sequence>
<evidence type="ECO:0000313" key="2">
    <source>
        <dbReference type="Proteomes" id="UP000256334"/>
    </source>
</evidence>
<dbReference type="AlphaFoldDB" id="A0A3D9E0Y0"/>
<dbReference type="RefSeq" id="WP_115852404.1">
    <property type="nucleotide sequence ID" value="NZ_QRDJ01000003.1"/>
</dbReference>
<proteinExistence type="predicted"/>
<keyword evidence="2" id="KW-1185">Reference proteome</keyword>
<dbReference type="EMBL" id="QRDJ01000003">
    <property type="protein sequence ID" value="REC96661.1"/>
    <property type="molecule type" value="Genomic_DNA"/>
</dbReference>
<dbReference type="OrthoDB" id="7593948at2"/>
<dbReference type="Proteomes" id="UP000256334">
    <property type="component" value="Unassembled WGS sequence"/>
</dbReference>
<organism evidence="1 2">
    <name type="scientific">Kushneria indalinina DSM 14324</name>
    <dbReference type="NCBI Taxonomy" id="1122140"/>
    <lineage>
        <taxon>Bacteria</taxon>
        <taxon>Pseudomonadati</taxon>
        <taxon>Pseudomonadota</taxon>
        <taxon>Gammaproteobacteria</taxon>
        <taxon>Oceanospirillales</taxon>
        <taxon>Halomonadaceae</taxon>
        <taxon>Kushneria</taxon>
    </lineage>
</organism>